<sequence length="255" mass="27384">MIPHHLISGLQDGPPVVLSHSLATNLSMWDAILAPLEQQFRVIRYDARGHGASSATGNDYSLQDLVADVTDLLDHLAIERAHFVGLSMGGMVGMGLGIDHADRLLRLVVCDARADAPPTYRNAWDTRIAAVMAGGMAAIAGATVDRWFTDGFKSDALAVARMRMMVEATPLEGYVGCARALKDLDYKRRLGAISVPVLYLVGDQDLGAPPEEMRAMQRLTPGARFLKIAGAGHISVVEQPVEAGTAISDFLSDKH</sequence>
<protein>
    <submittedName>
        <fullName evidence="2">3-oxoadipate enol-lactonase</fullName>
    </submittedName>
</protein>
<dbReference type="NCBIfam" id="TIGR02427">
    <property type="entry name" value="protocat_pcaD"/>
    <property type="match status" value="1"/>
</dbReference>
<dbReference type="Proteomes" id="UP000198539">
    <property type="component" value="Unassembled WGS sequence"/>
</dbReference>
<dbReference type="GO" id="GO:0042952">
    <property type="term" value="P:beta-ketoadipate pathway"/>
    <property type="evidence" value="ECO:0007669"/>
    <property type="project" value="InterPro"/>
</dbReference>
<dbReference type="AlphaFoldDB" id="A0A1H2THP8"/>
<dbReference type="InterPro" id="IPR026968">
    <property type="entry name" value="PcaD/CatD"/>
</dbReference>
<proteinExistence type="predicted"/>
<gene>
    <name evidence="2" type="ORF">SAMN04488238_10244</name>
</gene>
<dbReference type="PANTHER" id="PTHR43798">
    <property type="entry name" value="MONOACYLGLYCEROL LIPASE"/>
    <property type="match status" value="1"/>
</dbReference>
<dbReference type="STRING" id="564137.SAMN04488238_10244"/>
<dbReference type="PANTHER" id="PTHR43798:SF29">
    <property type="entry name" value="AB HYDROLASE-1 DOMAIN-CONTAINING PROTEIN"/>
    <property type="match status" value="1"/>
</dbReference>
<name>A0A1H2THP8_9RHOB</name>
<dbReference type="RefSeq" id="WP_092885506.1">
    <property type="nucleotide sequence ID" value="NZ_CP061498.1"/>
</dbReference>
<keyword evidence="3" id="KW-1185">Reference proteome</keyword>
<evidence type="ECO:0000313" key="2">
    <source>
        <dbReference type="EMBL" id="SDW42769.1"/>
    </source>
</evidence>
<evidence type="ECO:0000259" key="1">
    <source>
        <dbReference type="Pfam" id="PF00561"/>
    </source>
</evidence>
<dbReference type="EMBL" id="FNOM01000002">
    <property type="protein sequence ID" value="SDW42769.1"/>
    <property type="molecule type" value="Genomic_DNA"/>
</dbReference>
<dbReference type="InterPro" id="IPR050266">
    <property type="entry name" value="AB_hydrolase_sf"/>
</dbReference>
<evidence type="ECO:0000313" key="3">
    <source>
        <dbReference type="Proteomes" id="UP000198539"/>
    </source>
</evidence>
<dbReference type="GO" id="GO:0047570">
    <property type="term" value="F:3-oxoadipate enol-lactonase activity"/>
    <property type="evidence" value="ECO:0007669"/>
    <property type="project" value="InterPro"/>
</dbReference>
<dbReference type="InterPro" id="IPR000073">
    <property type="entry name" value="AB_hydrolase_1"/>
</dbReference>
<reference evidence="2 3" key="1">
    <citation type="submission" date="2016-10" db="EMBL/GenBank/DDBJ databases">
        <authorList>
            <person name="de Groot N.N."/>
        </authorList>
    </citation>
    <scope>NUCLEOTIDE SEQUENCE [LARGE SCALE GENOMIC DNA]</scope>
    <source>
        <strain evidence="2 3">CGMCC 1.8894</strain>
    </source>
</reference>
<feature type="domain" description="AB hydrolase-1" evidence="1">
    <location>
        <begin position="14"/>
        <end position="239"/>
    </location>
</feature>
<dbReference type="InterPro" id="IPR029058">
    <property type="entry name" value="AB_hydrolase_fold"/>
</dbReference>
<dbReference type="PRINTS" id="PR00111">
    <property type="entry name" value="ABHYDROLASE"/>
</dbReference>
<dbReference type="SUPFAM" id="SSF53474">
    <property type="entry name" value="alpha/beta-Hydrolases"/>
    <property type="match status" value="1"/>
</dbReference>
<dbReference type="Pfam" id="PF00561">
    <property type="entry name" value="Abhydrolase_1"/>
    <property type="match status" value="1"/>
</dbReference>
<dbReference type="Gene3D" id="3.40.50.1820">
    <property type="entry name" value="alpha/beta hydrolase"/>
    <property type="match status" value="1"/>
</dbReference>
<dbReference type="OrthoDB" id="9785847at2"/>
<accession>A0A1H2THP8</accession>
<organism evidence="2 3">
    <name type="scientific">Roseicitreum antarcticum</name>
    <dbReference type="NCBI Taxonomy" id="564137"/>
    <lineage>
        <taxon>Bacteria</taxon>
        <taxon>Pseudomonadati</taxon>
        <taxon>Pseudomonadota</taxon>
        <taxon>Alphaproteobacteria</taxon>
        <taxon>Rhodobacterales</taxon>
        <taxon>Paracoccaceae</taxon>
        <taxon>Roseicitreum</taxon>
    </lineage>
</organism>